<dbReference type="CDD" id="cd06133">
    <property type="entry name" value="ERI-1_3'hExo_like"/>
    <property type="match status" value="1"/>
</dbReference>
<dbReference type="PANTHER" id="PTHR23044:SF61">
    <property type="entry name" value="3'-5' EXORIBONUCLEASE 1-RELATED"/>
    <property type="match status" value="1"/>
</dbReference>
<feature type="domain" description="Exonuclease" evidence="4">
    <location>
        <begin position="7"/>
        <end position="183"/>
    </location>
</feature>
<dbReference type="SUPFAM" id="SSF53098">
    <property type="entry name" value="Ribonuclease H-like"/>
    <property type="match status" value="1"/>
</dbReference>
<dbReference type="InterPro" id="IPR047201">
    <property type="entry name" value="ERI-1_3'hExo-like"/>
</dbReference>
<evidence type="ECO:0000313" key="5">
    <source>
        <dbReference type="EMBL" id="MBZ5715945.1"/>
    </source>
</evidence>
<reference evidence="5" key="1">
    <citation type="submission" date="2021-08" db="EMBL/GenBank/DDBJ databases">
        <authorList>
            <person name="Stevens D.C."/>
        </authorList>
    </citation>
    <scope>NUCLEOTIDE SEQUENCE</scope>
    <source>
        <strain evidence="5">DSM 53165</strain>
    </source>
</reference>
<evidence type="ECO:0000256" key="2">
    <source>
        <dbReference type="ARBA" id="ARBA00022801"/>
    </source>
</evidence>
<dbReference type="GO" id="GO:0004527">
    <property type="term" value="F:exonuclease activity"/>
    <property type="evidence" value="ECO:0007669"/>
    <property type="project" value="UniProtKB-KW"/>
</dbReference>
<evidence type="ECO:0000259" key="4">
    <source>
        <dbReference type="SMART" id="SM00479"/>
    </source>
</evidence>
<keyword evidence="1" id="KW-0540">Nuclease</keyword>
<protein>
    <submittedName>
        <fullName evidence="5">Exonuclease domain-containing protein</fullName>
    </submittedName>
</protein>
<sequence>MSEPTTRYLVVDLEATCDEHHALPREDTEIIEIGAVLVDGATLEPIDEFQSFVRPVVHPRLTPFCTQLTTITQADVARAPTFRFVAPKLAAFGQGALFCSWGGYDRNQLERDARRAGIRAPLGPRHLNLKEAFARAAGEARELGTHGALRRVGLAPTGTHHRGIDDARNIARLLPWALGRVAVAARRDPARRPR</sequence>
<comment type="caution">
    <text evidence="5">The sequence shown here is derived from an EMBL/GenBank/DDBJ whole genome shotgun (WGS) entry which is preliminary data.</text>
</comment>
<evidence type="ECO:0000256" key="3">
    <source>
        <dbReference type="ARBA" id="ARBA00022839"/>
    </source>
</evidence>
<name>A0ABS7U6K6_9BACT</name>
<dbReference type="Gene3D" id="3.30.420.10">
    <property type="entry name" value="Ribonuclease H-like superfamily/Ribonuclease H"/>
    <property type="match status" value="1"/>
</dbReference>
<keyword evidence="2" id="KW-0378">Hydrolase</keyword>
<dbReference type="SMART" id="SM00479">
    <property type="entry name" value="EXOIII"/>
    <property type="match status" value="1"/>
</dbReference>
<gene>
    <name evidence="5" type="ORF">K7C98_42510</name>
</gene>
<keyword evidence="6" id="KW-1185">Reference proteome</keyword>
<evidence type="ECO:0000313" key="6">
    <source>
        <dbReference type="Proteomes" id="UP001139031"/>
    </source>
</evidence>
<dbReference type="InterPro" id="IPR051274">
    <property type="entry name" value="3-5_Exoribonuclease"/>
</dbReference>
<dbReference type="InterPro" id="IPR013520">
    <property type="entry name" value="Ribonucl_H"/>
</dbReference>
<organism evidence="5 6">
    <name type="scientific">Nannocystis pusilla</name>
    <dbReference type="NCBI Taxonomy" id="889268"/>
    <lineage>
        <taxon>Bacteria</taxon>
        <taxon>Pseudomonadati</taxon>
        <taxon>Myxococcota</taxon>
        <taxon>Polyangia</taxon>
        <taxon>Nannocystales</taxon>
        <taxon>Nannocystaceae</taxon>
        <taxon>Nannocystis</taxon>
    </lineage>
</organism>
<evidence type="ECO:0000256" key="1">
    <source>
        <dbReference type="ARBA" id="ARBA00022722"/>
    </source>
</evidence>
<proteinExistence type="predicted"/>
<keyword evidence="3 5" id="KW-0269">Exonuclease</keyword>
<dbReference type="Proteomes" id="UP001139031">
    <property type="component" value="Unassembled WGS sequence"/>
</dbReference>
<dbReference type="InterPro" id="IPR012337">
    <property type="entry name" value="RNaseH-like_sf"/>
</dbReference>
<dbReference type="InterPro" id="IPR036397">
    <property type="entry name" value="RNaseH_sf"/>
</dbReference>
<dbReference type="PANTHER" id="PTHR23044">
    <property type="entry name" value="3'-5' EXONUCLEASE ERI1-RELATED"/>
    <property type="match status" value="1"/>
</dbReference>
<accession>A0ABS7U6K6</accession>
<dbReference type="Pfam" id="PF00929">
    <property type="entry name" value="RNase_T"/>
    <property type="match status" value="1"/>
</dbReference>
<dbReference type="RefSeq" id="WP_224197684.1">
    <property type="nucleotide sequence ID" value="NZ_JAIRAU010000059.1"/>
</dbReference>
<dbReference type="EMBL" id="JAIRAU010000059">
    <property type="protein sequence ID" value="MBZ5715945.1"/>
    <property type="molecule type" value="Genomic_DNA"/>
</dbReference>